<dbReference type="EMBL" id="AGEL01000006">
    <property type="protein sequence ID" value="EHO17476.1"/>
    <property type="molecule type" value="Genomic_DNA"/>
</dbReference>
<gene>
    <name evidence="3" type="ORF">HMPREF9623_01075</name>
</gene>
<dbReference type="GO" id="GO:0005975">
    <property type="term" value="P:carbohydrate metabolic process"/>
    <property type="evidence" value="ECO:0007669"/>
    <property type="project" value="InterPro"/>
</dbReference>
<organism evidence="3 4">
    <name type="scientific">Stomatobaculum longum</name>
    <dbReference type="NCBI Taxonomy" id="796942"/>
    <lineage>
        <taxon>Bacteria</taxon>
        <taxon>Bacillati</taxon>
        <taxon>Bacillota</taxon>
        <taxon>Clostridia</taxon>
        <taxon>Lachnospirales</taxon>
        <taxon>Lachnospiraceae</taxon>
        <taxon>Stomatobaculum</taxon>
    </lineage>
</organism>
<dbReference type="Gene3D" id="3.20.20.80">
    <property type="entry name" value="Glycosidases"/>
    <property type="match status" value="2"/>
</dbReference>
<name>A0AA36Y5V1_9FIRM</name>
<reference evidence="3 4" key="1">
    <citation type="submission" date="2011-10" db="EMBL/GenBank/DDBJ databases">
        <title>The Genome Sequence of Lachnospiraceae bacterium ACC2.</title>
        <authorList>
            <consortium name="The Broad Institute Genome Sequencing Platform"/>
            <person name="Earl A."/>
            <person name="Ward D."/>
            <person name="Feldgarden M."/>
            <person name="Gevers D."/>
            <person name="Sizova M."/>
            <person name="Hazen A."/>
            <person name="Epstein S."/>
            <person name="Young S.K."/>
            <person name="Zeng Q."/>
            <person name="Gargeya S."/>
            <person name="Fitzgerald M."/>
            <person name="Haas B."/>
            <person name="Abouelleil A."/>
            <person name="Alvarado L."/>
            <person name="Arachchi H.M."/>
            <person name="Berlin A."/>
            <person name="Brown A."/>
            <person name="Chapman S.B."/>
            <person name="Chen Z."/>
            <person name="Dunbar C."/>
            <person name="Freedman E."/>
            <person name="Gearin G."/>
            <person name="Goldberg J."/>
            <person name="Griggs A."/>
            <person name="Gujja S."/>
            <person name="Heiman D."/>
            <person name="Howarth C."/>
            <person name="Larson L."/>
            <person name="Lui A."/>
            <person name="MacDonald P.J.P."/>
            <person name="Montmayeur A."/>
            <person name="Murphy C."/>
            <person name="Neiman D."/>
            <person name="Pearson M."/>
            <person name="Priest M."/>
            <person name="Roberts A."/>
            <person name="Saif S."/>
            <person name="Shea T."/>
            <person name="Shenoy N."/>
            <person name="Sisk P."/>
            <person name="Stolte C."/>
            <person name="Sykes S."/>
            <person name="Wortman J."/>
            <person name="Nusbaum C."/>
            <person name="Birren B."/>
        </authorList>
    </citation>
    <scope>NUCLEOTIDE SEQUENCE [LARGE SCALE GENOMIC DNA]</scope>
    <source>
        <strain evidence="3 4">ACC2</strain>
    </source>
</reference>
<dbReference type="Gene3D" id="2.60.40.1180">
    <property type="entry name" value="Golgi alpha-mannosidase II"/>
    <property type="match status" value="1"/>
</dbReference>
<feature type="region of interest" description="Disordered" evidence="1">
    <location>
        <begin position="596"/>
        <end position="615"/>
    </location>
</feature>
<dbReference type="InterPro" id="IPR017853">
    <property type="entry name" value="GH"/>
</dbReference>
<dbReference type="SMART" id="SM00642">
    <property type="entry name" value="Aamy"/>
    <property type="match status" value="1"/>
</dbReference>
<evidence type="ECO:0000256" key="1">
    <source>
        <dbReference type="SAM" id="MobiDB-lite"/>
    </source>
</evidence>
<dbReference type="SUPFAM" id="SSF51445">
    <property type="entry name" value="(Trans)glycosidases"/>
    <property type="match status" value="1"/>
</dbReference>
<dbReference type="SUPFAM" id="SSF51011">
    <property type="entry name" value="Glycosyl hydrolase domain"/>
    <property type="match status" value="1"/>
</dbReference>
<protein>
    <recommendedName>
        <fullName evidence="2">Glycosyl hydrolase family 13 catalytic domain-containing protein</fullName>
    </recommendedName>
</protein>
<dbReference type="RefSeq" id="WP_009532908.1">
    <property type="nucleotide sequence ID" value="NZ_JH590862.1"/>
</dbReference>
<keyword evidence="4" id="KW-1185">Reference proteome</keyword>
<proteinExistence type="predicted"/>
<sequence>MALGIQLEKEGISVSVVAKTVPELLLFFRNEEAPRLRLPFSKDRRLGEVYTLTVSFRELRAAGFRGAALKSAEYQFEADGRRFADPYGKSFSGHDSFGKALKENSVKRSPLFLSDFDWEEEAAPVIPARERVIYRLHVRGFTMAKNSGVVQRGTFDGIVEKLPYLKELGVTTLELLPAEEFEELPFGSARVNYWGYGETFHFAPKASYCRKRRRDPAGELRALVKALHAAGMELVMEFYFDGKQTVSYVLEVLRYYRRFYHLDGARLSGQFPLGDILRDPYLKGFLLFAEERPAESGANFYCCDRAFQQDMRKFLKGDEGMVRALLGYSRRMPGEASRVNYLAHTNGFTLADLVSYERKHNEENGENNMDGGSETDSWNCGVEGKTKRRTVLACRAQQRRNAFALLFLSQGTPLFLAGDEFGNSQGGNNNAYCQDNAVSWLDWRQAKQEAENLAFVRGLIAFRKAHPALGRQTPPLFLDTDAVGLPDVSYHGEQPWQAQTEPFRRQIGILYNGHYAKLKNGEADSSLFCIYNMHWEAHTFSLPGAGKGKAWHLAVRTYGESAHCLTPGEEERLEDQETFLLPARSIVVLLAKEVPTEGKTKRSKKRQGDTRSNGR</sequence>
<evidence type="ECO:0000313" key="3">
    <source>
        <dbReference type="EMBL" id="EHO17476.1"/>
    </source>
</evidence>
<dbReference type="InterPro" id="IPR006047">
    <property type="entry name" value="GH13_cat_dom"/>
</dbReference>
<dbReference type="PANTHER" id="PTHR43002">
    <property type="entry name" value="GLYCOGEN DEBRANCHING ENZYME"/>
    <property type="match status" value="1"/>
</dbReference>
<dbReference type="InterPro" id="IPR013780">
    <property type="entry name" value="Glyco_hydro_b"/>
</dbReference>
<feature type="domain" description="Glycosyl hydrolase family 13 catalytic" evidence="2">
    <location>
        <begin position="135"/>
        <end position="463"/>
    </location>
</feature>
<dbReference type="AlphaFoldDB" id="A0AA36Y5V1"/>
<accession>A0AA36Y5V1</accession>
<dbReference type="GeneID" id="86940832"/>
<evidence type="ECO:0000313" key="4">
    <source>
        <dbReference type="Proteomes" id="UP000018466"/>
    </source>
</evidence>
<dbReference type="Proteomes" id="UP000018466">
    <property type="component" value="Unassembled WGS sequence"/>
</dbReference>
<comment type="caution">
    <text evidence="3">The sequence shown here is derived from an EMBL/GenBank/DDBJ whole genome shotgun (WGS) entry which is preliminary data.</text>
</comment>
<evidence type="ECO:0000259" key="2">
    <source>
        <dbReference type="SMART" id="SM00642"/>
    </source>
</evidence>